<dbReference type="EMBL" id="LCUJ01000014">
    <property type="protein sequence ID" value="OCL96516.1"/>
    <property type="molecule type" value="Genomic_DNA"/>
</dbReference>
<proteinExistence type="predicted"/>
<comment type="caution">
    <text evidence="1">The sequence shown here is derived from an EMBL/GenBank/DDBJ whole genome shotgun (WGS) entry which is preliminary data.</text>
</comment>
<gene>
    <name evidence="1" type="ORF">AAX29_02055</name>
</gene>
<organism evidence="1 2">
    <name type="scientific">Aliarcobacter thereius</name>
    <dbReference type="NCBI Taxonomy" id="544718"/>
    <lineage>
        <taxon>Bacteria</taxon>
        <taxon>Pseudomonadati</taxon>
        <taxon>Campylobacterota</taxon>
        <taxon>Epsilonproteobacteria</taxon>
        <taxon>Campylobacterales</taxon>
        <taxon>Arcobacteraceae</taxon>
        <taxon>Aliarcobacter</taxon>
    </lineage>
</organism>
<evidence type="ECO:0000313" key="1">
    <source>
        <dbReference type="EMBL" id="OCL96516.1"/>
    </source>
</evidence>
<name>A0A1C0B2K6_9BACT</name>
<evidence type="ECO:0000313" key="2">
    <source>
        <dbReference type="Proteomes" id="UP000093281"/>
    </source>
</evidence>
<dbReference type="AlphaFoldDB" id="A0A1C0B2K6"/>
<dbReference type="RefSeq" id="WP_066187772.1">
    <property type="nucleotide sequence ID" value="NZ_LCUJ01000014.1"/>
</dbReference>
<reference evidence="2" key="1">
    <citation type="submission" date="2015-05" db="EMBL/GenBank/DDBJ databases">
        <authorList>
            <person name="Rovetto F."/>
            <person name="Cocolin L."/>
            <person name="Illeghems K."/>
            <person name="Van Nieuwerburgh F."/>
            <person name="Houf K."/>
        </authorList>
    </citation>
    <scope>NUCLEOTIDE SEQUENCE [LARGE SCALE GENOMIC DNA]</scope>
    <source>
        <strain evidence="2">DU22</strain>
    </source>
</reference>
<sequence length="128" mass="15774">MITENQKIELFDEFYKWLEADGLKAKKSERLHRKKIFASLIADKKMTLDNFNDFLSYKQEDDKRKFIMRIENLKGEFMTYKNERNYIENVEINEDEEKFSIYFDNKFMVLKFNQLEEIEKIIRQCERS</sequence>
<dbReference type="Proteomes" id="UP000093281">
    <property type="component" value="Unassembled WGS sequence"/>
</dbReference>
<protein>
    <submittedName>
        <fullName evidence="1">Uncharacterized protein</fullName>
    </submittedName>
</protein>
<dbReference type="OrthoDB" id="5346822at2"/>
<accession>A0A1C0B2K6</accession>